<name>A0A5M3MHT1_CONPW</name>
<protein>
    <submittedName>
        <fullName evidence="2">Uncharacterized protein</fullName>
    </submittedName>
</protein>
<keyword evidence="1" id="KW-1133">Transmembrane helix</keyword>
<feature type="transmembrane region" description="Helical" evidence="1">
    <location>
        <begin position="83"/>
        <end position="100"/>
    </location>
</feature>
<dbReference type="GeneID" id="19209230"/>
<keyword evidence="1" id="KW-0472">Membrane</keyword>
<dbReference type="RefSeq" id="XP_007770497.1">
    <property type="nucleotide sequence ID" value="XM_007772307.1"/>
</dbReference>
<dbReference type="KEGG" id="cput:CONPUDRAFT_74392"/>
<feature type="transmembrane region" description="Helical" evidence="1">
    <location>
        <begin position="243"/>
        <end position="269"/>
    </location>
</feature>
<proteinExistence type="predicted"/>
<reference evidence="3" key="1">
    <citation type="journal article" date="2012" name="Science">
        <title>The Paleozoic origin of enzymatic lignin decomposition reconstructed from 31 fungal genomes.</title>
        <authorList>
            <person name="Floudas D."/>
            <person name="Binder M."/>
            <person name="Riley R."/>
            <person name="Barry K."/>
            <person name="Blanchette R.A."/>
            <person name="Henrissat B."/>
            <person name="Martinez A.T."/>
            <person name="Otillar R."/>
            <person name="Spatafora J.W."/>
            <person name="Yadav J.S."/>
            <person name="Aerts A."/>
            <person name="Benoit I."/>
            <person name="Boyd A."/>
            <person name="Carlson A."/>
            <person name="Copeland A."/>
            <person name="Coutinho P.M."/>
            <person name="de Vries R.P."/>
            <person name="Ferreira P."/>
            <person name="Findley K."/>
            <person name="Foster B."/>
            <person name="Gaskell J."/>
            <person name="Glotzer D."/>
            <person name="Gorecki P."/>
            <person name="Heitman J."/>
            <person name="Hesse C."/>
            <person name="Hori C."/>
            <person name="Igarashi K."/>
            <person name="Jurgens J.A."/>
            <person name="Kallen N."/>
            <person name="Kersten P."/>
            <person name="Kohler A."/>
            <person name="Kuees U."/>
            <person name="Kumar T.K.A."/>
            <person name="Kuo A."/>
            <person name="LaButti K."/>
            <person name="Larrondo L.F."/>
            <person name="Lindquist E."/>
            <person name="Ling A."/>
            <person name="Lombard V."/>
            <person name="Lucas S."/>
            <person name="Lundell T."/>
            <person name="Martin R."/>
            <person name="McLaughlin D.J."/>
            <person name="Morgenstern I."/>
            <person name="Morin E."/>
            <person name="Murat C."/>
            <person name="Nagy L.G."/>
            <person name="Nolan M."/>
            <person name="Ohm R.A."/>
            <person name="Patyshakuliyeva A."/>
            <person name="Rokas A."/>
            <person name="Ruiz-Duenas F.J."/>
            <person name="Sabat G."/>
            <person name="Salamov A."/>
            <person name="Samejima M."/>
            <person name="Schmutz J."/>
            <person name="Slot J.C."/>
            <person name="St John F."/>
            <person name="Stenlid J."/>
            <person name="Sun H."/>
            <person name="Sun S."/>
            <person name="Syed K."/>
            <person name="Tsang A."/>
            <person name="Wiebenga A."/>
            <person name="Young D."/>
            <person name="Pisabarro A."/>
            <person name="Eastwood D.C."/>
            <person name="Martin F."/>
            <person name="Cullen D."/>
            <person name="Grigoriev I.V."/>
            <person name="Hibbett D.S."/>
        </authorList>
    </citation>
    <scope>NUCLEOTIDE SEQUENCE [LARGE SCALE GENOMIC DNA]</scope>
    <source>
        <strain evidence="3">RWD-64-598 SS2</strain>
    </source>
</reference>
<comment type="caution">
    <text evidence="2">The sequence shown here is derived from an EMBL/GenBank/DDBJ whole genome shotgun (WGS) entry which is preliminary data.</text>
</comment>
<sequence>MSSASLEQVLVADANLSMQTGYAAVAMLSLVTYDYRREPSFRERSVLRFDLEILGNRTVLIEQENDIYYRSVHALTKMFLRRFPLFSTTQIACIIINIILQGMLSVRIYVLFGRSAAVLLALGSCFVIAQLLKIGFNSWFLSSGPTSLYEFGFLSINFCVQDVPVNRVWTYLADGTTMLVFEIILCAFALRYAFKSLEDPFWKSPTRSVVSLGSVIVRDNLVYFFIALVNTVLIAVYDSPNVVISVAYSCISLICLTILWALVGPWMIISLRKSYNRDIEEVTPNEHELTTVAFVTPATPVESYVEV</sequence>
<feature type="transmembrane region" description="Helical" evidence="1">
    <location>
        <begin position="215"/>
        <end position="237"/>
    </location>
</feature>
<feature type="transmembrane region" description="Helical" evidence="1">
    <location>
        <begin position="168"/>
        <end position="194"/>
    </location>
</feature>
<evidence type="ECO:0000256" key="1">
    <source>
        <dbReference type="SAM" id="Phobius"/>
    </source>
</evidence>
<feature type="transmembrane region" description="Helical" evidence="1">
    <location>
        <begin position="106"/>
        <end position="129"/>
    </location>
</feature>
<evidence type="ECO:0000313" key="3">
    <source>
        <dbReference type="Proteomes" id="UP000053558"/>
    </source>
</evidence>
<keyword evidence="1" id="KW-0812">Transmembrane</keyword>
<dbReference type="EMBL" id="JH711581">
    <property type="protein sequence ID" value="EIW78789.1"/>
    <property type="molecule type" value="Genomic_DNA"/>
</dbReference>
<evidence type="ECO:0000313" key="2">
    <source>
        <dbReference type="EMBL" id="EIW78789.1"/>
    </source>
</evidence>
<keyword evidence="3" id="KW-1185">Reference proteome</keyword>
<dbReference type="Proteomes" id="UP000053558">
    <property type="component" value="Unassembled WGS sequence"/>
</dbReference>
<accession>A0A5M3MHT1</accession>
<organism evidence="2 3">
    <name type="scientific">Coniophora puteana (strain RWD-64-598)</name>
    <name type="common">Brown rot fungus</name>
    <dbReference type="NCBI Taxonomy" id="741705"/>
    <lineage>
        <taxon>Eukaryota</taxon>
        <taxon>Fungi</taxon>
        <taxon>Dikarya</taxon>
        <taxon>Basidiomycota</taxon>
        <taxon>Agaricomycotina</taxon>
        <taxon>Agaricomycetes</taxon>
        <taxon>Agaricomycetidae</taxon>
        <taxon>Boletales</taxon>
        <taxon>Coniophorineae</taxon>
        <taxon>Coniophoraceae</taxon>
        <taxon>Coniophora</taxon>
    </lineage>
</organism>
<gene>
    <name evidence="2" type="ORF">CONPUDRAFT_74392</name>
</gene>
<dbReference type="AlphaFoldDB" id="A0A5M3MHT1"/>